<evidence type="ECO:0000256" key="4">
    <source>
        <dbReference type="ARBA" id="ARBA00022737"/>
    </source>
</evidence>
<keyword evidence="7" id="KW-1278">Translocase</keyword>
<evidence type="ECO:0000256" key="7">
    <source>
        <dbReference type="ARBA" id="ARBA00022967"/>
    </source>
</evidence>
<protein>
    <submittedName>
        <fullName evidence="10">Sugar ABC transporter ATP-binding protein</fullName>
    </submittedName>
</protein>
<evidence type="ECO:0000256" key="6">
    <source>
        <dbReference type="ARBA" id="ARBA00022840"/>
    </source>
</evidence>
<name>A0ABY4ZXA6_9CAUL</name>
<proteinExistence type="predicted"/>
<reference evidence="10 11" key="1">
    <citation type="submission" date="2022-04" db="EMBL/GenBank/DDBJ databases">
        <title>Genome sequence of soybean root-associated Caulobacter segnis RL271.</title>
        <authorList>
            <person name="Longley R."/>
            <person name="Bonito G."/>
            <person name="Trigodet F."/>
            <person name="Crosson S."/>
            <person name="Fiebig A."/>
        </authorList>
    </citation>
    <scope>NUCLEOTIDE SEQUENCE [LARGE SCALE GENOMIC DNA]</scope>
    <source>
        <strain evidence="10 11">RL271</strain>
    </source>
</reference>
<dbReference type="PROSITE" id="PS00211">
    <property type="entry name" value="ABC_TRANSPORTER_1"/>
    <property type="match status" value="1"/>
</dbReference>
<evidence type="ECO:0000313" key="11">
    <source>
        <dbReference type="Proteomes" id="UP001057520"/>
    </source>
</evidence>
<keyword evidence="4" id="KW-0677">Repeat</keyword>
<dbReference type="EMBL" id="CP096040">
    <property type="protein sequence ID" value="USQ96546.1"/>
    <property type="molecule type" value="Genomic_DNA"/>
</dbReference>
<dbReference type="GO" id="GO:0005524">
    <property type="term" value="F:ATP binding"/>
    <property type="evidence" value="ECO:0007669"/>
    <property type="project" value="UniProtKB-KW"/>
</dbReference>
<evidence type="ECO:0000256" key="5">
    <source>
        <dbReference type="ARBA" id="ARBA00022741"/>
    </source>
</evidence>
<dbReference type="InterPro" id="IPR050107">
    <property type="entry name" value="ABC_carbohydrate_import_ATPase"/>
</dbReference>
<sequence>MTLLDVSQVSKRFPGVLALDQVRLQVGRQTGMGEVHALLGENGAGKSTLIKILSAAHAADGGTVTFDGQLLDPKDTPLRRQQLGIATIYQEFNLFPELSVAENMFLGREPKRPRSGNWGLIDWGLLRRDAQSLLDTLGLPLDPDETVRRLTVAEQQMVEIAKAMTLNARLIIMDEPTAALSSREVDRLHAIIAGLKARGVSVIYVSHRLAEVKAMCDRYTVMRDGRWVASGDVAEVEVSDMVRLMVGRHVEFVRRARSGEPGRVVLKVEKVSPRRPRIAAPGYLKDICLEVRAGEIVGLAGLVGAGRTDLARLIFGADAIASGSIRLDDKPLKLKSPRDAIKAGVMLVPEDRKQQGCFLGHSIRHNLSLPALKPISVLGQWVDERAERDLVETYRQKLRIKMADQETAIGKLSGGNQQKVLLGRSMALTPRVLIVDEPTRGIDIGAKAEVHQVLSDLAAQGVAIVVISSELAEVMAVADRIVVFREGAVVADLDAEAATEEGLMAYMATGALPAPTREHRPQ</sequence>
<evidence type="ECO:0000313" key="10">
    <source>
        <dbReference type="EMBL" id="USQ96546.1"/>
    </source>
</evidence>
<dbReference type="SUPFAM" id="SSF52540">
    <property type="entry name" value="P-loop containing nucleoside triphosphate hydrolases"/>
    <property type="match status" value="2"/>
</dbReference>
<dbReference type="CDD" id="cd03216">
    <property type="entry name" value="ABC_Carb_Monos_I"/>
    <property type="match status" value="1"/>
</dbReference>
<keyword evidence="8" id="KW-0472">Membrane</keyword>
<dbReference type="PROSITE" id="PS50893">
    <property type="entry name" value="ABC_TRANSPORTER_2"/>
    <property type="match status" value="2"/>
</dbReference>
<evidence type="ECO:0000256" key="3">
    <source>
        <dbReference type="ARBA" id="ARBA00022597"/>
    </source>
</evidence>
<dbReference type="Proteomes" id="UP001057520">
    <property type="component" value="Chromosome"/>
</dbReference>
<evidence type="ECO:0000259" key="9">
    <source>
        <dbReference type="PROSITE" id="PS50893"/>
    </source>
</evidence>
<dbReference type="InterPro" id="IPR003439">
    <property type="entry name" value="ABC_transporter-like_ATP-bd"/>
</dbReference>
<keyword evidence="1" id="KW-0813">Transport</keyword>
<dbReference type="CDD" id="cd03215">
    <property type="entry name" value="ABC_Carb_Monos_II"/>
    <property type="match status" value="1"/>
</dbReference>
<keyword evidence="11" id="KW-1185">Reference proteome</keyword>
<evidence type="ECO:0000256" key="2">
    <source>
        <dbReference type="ARBA" id="ARBA00022475"/>
    </source>
</evidence>
<accession>A0ABY4ZXA6</accession>
<organism evidence="10 11">
    <name type="scientific">Caulobacter segnis</name>
    <dbReference type="NCBI Taxonomy" id="88688"/>
    <lineage>
        <taxon>Bacteria</taxon>
        <taxon>Pseudomonadati</taxon>
        <taxon>Pseudomonadota</taxon>
        <taxon>Alphaproteobacteria</taxon>
        <taxon>Caulobacterales</taxon>
        <taxon>Caulobacteraceae</taxon>
        <taxon>Caulobacter</taxon>
    </lineage>
</organism>
<feature type="domain" description="ABC transporter" evidence="9">
    <location>
        <begin position="266"/>
        <end position="511"/>
    </location>
</feature>
<dbReference type="SMART" id="SM00382">
    <property type="entry name" value="AAA"/>
    <property type="match status" value="2"/>
</dbReference>
<dbReference type="InterPro" id="IPR003593">
    <property type="entry name" value="AAA+_ATPase"/>
</dbReference>
<dbReference type="PANTHER" id="PTHR43790">
    <property type="entry name" value="CARBOHYDRATE TRANSPORT ATP-BINDING PROTEIN MG119-RELATED"/>
    <property type="match status" value="1"/>
</dbReference>
<feature type="domain" description="ABC transporter" evidence="9">
    <location>
        <begin position="4"/>
        <end position="249"/>
    </location>
</feature>
<evidence type="ECO:0000256" key="8">
    <source>
        <dbReference type="ARBA" id="ARBA00023136"/>
    </source>
</evidence>
<dbReference type="InterPro" id="IPR017871">
    <property type="entry name" value="ABC_transporter-like_CS"/>
</dbReference>
<keyword evidence="2" id="KW-1003">Cell membrane</keyword>
<dbReference type="PANTHER" id="PTHR43790:SF3">
    <property type="entry name" value="D-ALLOSE IMPORT ATP-BINDING PROTEIN ALSA-RELATED"/>
    <property type="match status" value="1"/>
</dbReference>
<dbReference type="Pfam" id="PF00005">
    <property type="entry name" value="ABC_tran"/>
    <property type="match status" value="2"/>
</dbReference>
<keyword evidence="6 10" id="KW-0067">ATP-binding</keyword>
<gene>
    <name evidence="10" type="ORF">MZV50_02825</name>
</gene>
<keyword evidence="5" id="KW-0547">Nucleotide-binding</keyword>
<dbReference type="Gene3D" id="3.40.50.300">
    <property type="entry name" value="P-loop containing nucleotide triphosphate hydrolases"/>
    <property type="match status" value="2"/>
</dbReference>
<keyword evidence="3" id="KW-0762">Sugar transport</keyword>
<evidence type="ECO:0000256" key="1">
    <source>
        <dbReference type="ARBA" id="ARBA00022448"/>
    </source>
</evidence>
<dbReference type="InterPro" id="IPR027417">
    <property type="entry name" value="P-loop_NTPase"/>
</dbReference>